<dbReference type="Pfam" id="PF18297">
    <property type="entry name" value="NFACT-R_2"/>
    <property type="match status" value="1"/>
</dbReference>
<name>A0A3B1AQW8_9ZZZZ</name>
<organism evidence="2">
    <name type="scientific">hydrothermal vent metagenome</name>
    <dbReference type="NCBI Taxonomy" id="652676"/>
    <lineage>
        <taxon>unclassified sequences</taxon>
        <taxon>metagenomes</taxon>
        <taxon>ecological metagenomes</taxon>
    </lineage>
</organism>
<dbReference type="AlphaFoldDB" id="A0A3B1AQW8"/>
<dbReference type="GO" id="GO:0008168">
    <property type="term" value="F:methyltransferase activity"/>
    <property type="evidence" value="ECO:0007669"/>
    <property type="project" value="UniProtKB-KW"/>
</dbReference>
<dbReference type="InterPro" id="IPR059101">
    <property type="entry name" value="NFACT-R_2"/>
</dbReference>
<proteinExistence type="predicted"/>
<feature type="non-terminal residue" evidence="2">
    <location>
        <position position="1"/>
    </location>
</feature>
<sequence length="88" mass="10014">EEGENRFLEGYRKQFTHLYTTSHPGPLVLLDGEANDDDLQLAAQLAARFSQGKMADTVRVELHEKGATKRELDVTPLTNEEIPVEWYL</sequence>
<keyword evidence="2" id="KW-0489">Methyltransferase</keyword>
<evidence type="ECO:0000313" key="2">
    <source>
        <dbReference type="EMBL" id="VAX02224.1"/>
    </source>
</evidence>
<dbReference type="EMBL" id="UOFV01000297">
    <property type="protein sequence ID" value="VAX02224.1"/>
    <property type="molecule type" value="Genomic_DNA"/>
</dbReference>
<gene>
    <name evidence="2" type="ORF">MNBD_GAMMA19-1906</name>
</gene>
<evidence type="ECO:0000259" key="1">
    <source>
        <dbReference type="Pfam" id="PF18297"/>
    </source>
</evidence>
<accession>A0A3B1AQW8</accession>
<feature type="domain" description="NFACT protein RNA binding" evidence="1">
    <location>
        <begin position="1"/>
        <end position="87"/>
    </location>
</feature>
<protein>
    <submittedName>
        <fullName evidence="2">Possible RNA methyltransferase aq_898</fullName>
    </submittedName>
</protein>
<reference evidence="2" key="1">
    <citation type="submission" date="2018-06" db="EMBL/GenBank/DDBJ databases">
        <authorList>
            <person name="Zhirakovskaya E."/>
        </authorList>
    </citation>
    <scope>NUCLEOTIDE SEQUENCE</scope>
</reference>
<dbReference type="GO" id="GO:0032259">
    <property type="term" value="P:methylation"/>
    <property type="evidence" value="ECO:0007669"/>
    <property type="project" value="UniProtKB-KW"/>
</dbReference>
<keyword evidence="2" id="KW-0808">Transferase</keyword>